<sequence>MTRWPVFLIFAILCVGAIESEARRIHLTPEQKTQLERAQTVLVEVLALTEKGTYDPGPLVATVKARLEDIGYMVTTDRSQPHDVAVKVKCEEAKTSTGTSPTGGDVELADAPDRLWKGPACLLTYFLQNNDLQWKKEVRTTFADARQAAQKAEVDDAGAYAMDQLNQRLAEYDFPVMLSAEWGQIDRLLKMLDDPNTPKLRKVKILSVLSDVHAEEALPQLTKLLESTDLQQETINALSGAGGHSIPLLIDLFQTSRQSSIRAEAAKALGDIAAKTGDPRPIPPLVRYVSTLLPQLKTSEDIDFPVLTEVVWAIGKQRWEGSLKPMRELQQKIWVIFDNSEKMAELREATSWTYKQIDLDGHLS</sequence>
<dbReference type="InterPro" id="IPR011989">
    <property type="entry name" value="ARM-like"/>
</dbReference>
<evidence type="ECO:0000313" key="1">
    <source>
        <dbReference type="EMBL" id="WNM57216.1"/>
    </source>
</evidence>
<dbReference type="Pfam" id="PF13646">
    <property type="entry name" value="HEAT_2"/>
    <property type="match status" value="1"/>
</dbReference>
<dbReference type="KEGG" id="nall:PP769_14705"/>
<dbReference type="SUPFAM" id="SSF48371">
    <property type="entry name" value="ARM repeat"/>
    <property type="match status" value="1"/>
</dbReference>
<dbReference type="Gene3D" id="1.25.10.10">
    <property type="entry name" value="Leucine-rich Repeat Variant"/>
    <property type="match status" value="1"/>
</dbReference>
<gene>
    <name evidence="1" type="ORF">PP769_14705</name>
</gene>
<reference evidence="1 2" key="1">
    <citation type="submission" date="2023-01" db="EMBL/GenBank/DDBJ databases">
        <title>Cultivation and genomic characterization of new, ubiquitous marine nitrite-oxidizing bacteria from the Nitrospirales.</title>
        <authorList>
            <person name="Mueller A.J."/>
            <person name="Daebeler A."/>
            <person name="Herbold C.W."/>
            <person name="Kirkegaard R.H."/>
            <person name="Daims H."/>
        </authorList>
    </citation>
    <scope>NUCLEOTIDE SEQUENCE [LARGE SCALE GENOMIC DNA]</scope>
    <source>
        <strain evidence="1 2">VA</strain>
    </source>
</reference>
<dbReference type="AlphaFoldDB" id="A0AA96G975"/>
<accession>A0AA96G975</accession>
<proteinExistence type="predicted"/>
<organism evidence="1 2">
    <name type="scientific">Candidatus Nitrospira allomarina</name>
    <dbReference type="NCBI Taxonomy" id="3020900"/>
    <lineage>
        <taxon>Bacteria</taxon>
        <taxon>Pseudomonadati</taxon>
        <taxon>Nitrospirota</taxon>
        <taxon>Nitrospiria</taxon>
        <taxon>Nitrospirales</taxon>
        <taxon>Nitrospiraceae</taxon>
        <taxon>Nitrospira</taxon>
    </lineage>
</organism>
<dbReference type="Proteomes" id="UP001302719">
    <property type="component" value="Chromosome"/>
</dbReference>
<name>A0AA96G975_9BACT</name>
<dbReference type="RefSeq" id="WP_312641427.1">
    <property type="nucleotide sequence ID" value="NZ_CP116967.1"/>
</dbReference>
<dbReference type="InterPro" id="IPR016024">
    <property type="entry name" value="ARM-type_fold"/>
</dbReference>
<keyword evidence="2" id="KW-1185">Reference proteome</keyword>
<evidence type="ECO:0000313" key="2">
    <source>
        <dbReference type="Proteomes" id="UP001302719"/>
    </source>
</evidence>
<dbReference type="EMBL" id="CP116967">
    <property type="protein sequence ID" value="WNM57216.1"/>
    <property type="molecule type" value="Genomic_DNA"/>
</dbReference>
<protein>
    <submittedName>
        <fullName evidence="1">HEAT repeat domain-containing protein</fullName>
    </submittedName>
</protein>